<dbReference type="EMBL" id="VXLC01000001">
    <property type="protein sequence ID" value="KAA8890195.1"/>
    <property type="molecule type" value="Genomic_DNA"/>
</dbReference>
<keyword evidence="2" id="KW-1185">Reference proteome</keyword>
<accession>A0A5N0EQ49</accession>
<dbReference type="OrthoDB" id="4222425at2"/>
<reference evidence="1 2" key="1">
    <citation type="submission" date="2019-09" db="EMBL/GenBank/DDBJ databases">
        <authorList>
            <person name="Wang X."/>
        </authorList>
    </citation>
    <scope>NUCLEOTIDE SEQUENCE [LARGE SCALE GENOMIC DNA]</scope>
    <source>
        <strain evidence="1 2">CICC 11023</strain>
    </source>
</reference>
<evidence type="ECO:0000313" key="1">
    <source>
        <dbReference type="EMBL" id="KAA8890195.1"/>
    </source>
</evidence>
<protein>
    <submittedName>
        <fullName evidence="1">Uncharacterized protein</fullName>
    </submittedName>
</protein>
<evidence type="ECO:0000313" key="2">
    <source>
        <dbReference type="Proteomes" id="UP000323876"/>
    </source>
</evidence>
<dbReference type="RefSeq" id="WP_150400109.1">
    <property type="nucleotide sequence ID" value="NZ_VXLC01000001.1"/>
</dbReference>
<dbReference type="AlphaFoldDB" id="A0A5N0EQ49"/>
<comment type="caution">
    <text evidence="1">The sequence shown here is derived from an EMBL/GenBank/DDBJ whole genome shotgun (WGS) entry which is preliminary data.</text>
</comment>
<proteinExistence type="predicted"/>
<organism evidence="1 2">
    <name type="scientific">Nocardia colli</name>
    <dbReference type="NCBI Taxonomy" id="2545717"/>
    <lineage>
        <taxon>Bacteria</taxon>
        <taxon>Bacillati</taxon>
        <taxon>Actinomycetota</taxon>
        <taxon>Actinomycetes</taxon>
        <taxon>Mycobacteriales</taxon>
        <taxon>Nocardiaceae</taxon>
        <taxon>Nocardia</taxon>
    </lineage>
</organism>
<sequence length="99" mass="10767">MDILVIGRGQNVVDSAIPQIQAQGFTAHGVIADADALAVLDRDPVGILLIGGGVERVSRDLLIQKAEQHGVAVIEARRNGRDLDTYLQEEVFPALRERR</sequence>
<dbReference type="Proteomes" id="UP000323876">
    <property type="component" value="Unassembled WGS sequence"/>
</dbReference>
<name>A0A5N0EQ49_9NOCA</name>
<gene>
    <name evidence="1" type="ORF">F3087_02465</name>
</gene>